<sequence length="78" mass="9380">MAECNIDHGQDDVKKKLISQEEFLPDELAVKMHIYLKDIRSQEELNDIFHLLKKYDTASEEEREERNEKLRKYVAEIE</sequence>
<evidence type="ECO:0000313" key="2">
    <source>
        <dbReference type="Proteomes" id="UP000619534"/>
    </source>
</evidence>
<reference evidence="2" key="1">
    <citation type="journal article" date="2019" name="Int. J. Syst. Evol. Microbiol.">
        <title>The Global Catalogue of Microorganisms (GCM) 10K type strain sequencing project: providing services to taxonomists for standard genome sequencing and annotation.</title>
        <authorList>
            <consortium name="The Broad Institute Genomics Platform"/>
            <consortium name="The Broad Institute Genome Sequencing Center for Infectious Disease"/>
            <person name="Wu L."/>
            <person name="Ma J."/>
        </authorList>
    </citation>
    <scope>NUCLEOTIDE SEQUENCE [LARGE SCALE GENOMIC DNA]</scope>
    <source>
        <strain evidence="2">CCM 7282</strain>
    </source>
</reference>
<evidence type="ECO:0000313" key="1">
    <source>
        <dbReference type="EMBL" id="GGD01679.1"/>
    </source>
</evidence>
<dbReference type="EMBL" id="BMCJ01000008">
    <property type="protein sequence ID" value="GGD01679.1"/>
    <property type="molecule type" value="Genomic_DNA"/>
</dbReference>
<dbReference type="Proteomes" id="UP000619534">
    <property type="component" value="Unassembled WGS sequence"/>
</dbReference>
<keyword evidence="2" id="KW-1185">Reference proteome</keyword>
<evidence type="ECO:0008006" key="3">
    <source>
        <dbReference type="Google" id="ProtNLM"/>
    </source>
</evidence>
<comment type="caution">
    <text evidence="1">The sequence shown here is derived from an EMBL/GenBank/DDBJ whole genome shotgun (WGS) entry which is preliminary data.</text>
</comment>
<accession>A0ABQ1PR46</accession>
<protein>
    <recommendedName>
        <fullName evidence="3">Group-specific protein</fullName>
    </recommendedName>
</protein>
<name>A0ABQ1PR46_9BACI</name>
<proteinExistence type="predicted"/>
<gene>
    <name evidence="1" type="ORF">GCM10007216_35500</name>
</gene>
<dbReference type="RefSeq" id="WP_062439441.1">
    <property type="nucleotide sequence ID" value="NZ_BMCJ01000008.1"/>
</dbReference>
<organism evidence="1 2">
    <name type="scientific">Thalassobacillus devorans</name>
    <dbReference type="NCBI Taxonomy" id="279813"/>
    <lineage>
        <taxon>Bacteria</taxon>
        <taxon>Bacillati</taxon>
        <taxon>Bacillota</taxon>
        <taxon>Bacilli</taxon>
        <taxon>Bacillales</taxon>
        <taxon>Bacillaceae</taxon>
        <taxon>Thalassobacillus</taxon>
    </lineage>
</organism>